<sequence>MLAKLFIKRFLVLRRFHITTAMNSLEKKNLTTTIRPYLETNEPDLFQVELSALPGTSCADEVKLKFIYEDSMSNAPKDCNTVIMTHGAPGSHKDFKYVTPILKAAGIRTIAVNLPGMGYTPTNSRLRNTNEEVTQLLQNLIEVLKLKGNLAFMGHSRGSEIALRLAAMNRNKTMAALLVNCIGIRKHRGVRPFWGLAFLARLWNLSTHLQPILAPLFKILYDSLGLKAQNGYIAGECLNYMSSTDFDRQLQFVEALRESNARVLLAHSGNDFLIEPEISKEFVATFEPFKELICTTLEDDDDIIHKALKEFDNGQKHLGVFFEKEGHFLQKHRARFLAENIVHLLKNQRSKL</sequence>
<dbReference type="GO" id="GO:0004177">
    <property type="term" value="F:aminopeptidase activity"/>
    <property type="evidence" value="ECO:0007669"/>
    <property type="project" value="UniProtKB-KW"/>
</dbReference>
<keyword evidence="1" id="KW-0645">Protease</keyword>
<accession>A0AAD4R8I7</accession>
<dbReference type="PANTHER" id="PTHR47533">
    <property type="entry name" value="PROTEIN CBG21859"/>
    <property type="match status" value="1"/>
</dbReference>
<keyword evidence="2" id="KW-1185">Reference proteome</keyword>
<evidence type="ECO:0000313" key="1">
    <source>
        <dbReference type="EMBL" id="KAI1716553.1"/>
    </source>
</evidence>
<organism evidence="1 2">
    <name type="scientific">Ditylenchus destructor</name>
    <dbReference type="NCBI Taxonomy" id="166010"/>
    <lineage>
        <taxon>Eukaryota</taxon>
        <taxon>Metazoa</taxon>
        <taxon>Ecdysozoa</taxon>
        <taxon>Nematoda</taxon>
        <taxon>Chromadorea</taxon>
        <taxon>Rhabditida</taxon>
        <taxon>Tylenchina</taxon>
        <taxon>Tylenchomorpha</taxon>
        <taxon>Sphaerularioidea</taxon>
        <taxon>Anguinidae</taxon>
        <taxon>Anguininae</taxon>
        <taxon>Ditylenchus</taxon>
    </lineage>
</organism>
<dbReference type="SUPFAM" id="SSF53474">
    <property type="entry name" value="alpha/beta-Hydrolases"/>
    <property type="match status" value="1"/>
</dbReference>
<gene>
    <name evidence="1" type="ORF">DdX_07615</name>
</gene>
<reference evidence="1" key="1">
    <citation type="submission" date="2022-01" db="EMBL/GenBank/DDBJ databases">
        <title>Genome Sequence Resource for Two Populations of Ditylenchus destructor, the Migratory Endoparasitic Phytonematode.</title>
        <authorList>
            <person name="Zhang H."/>
            <person name="Lin R."/>
            <person name="Xie B."/>
        </authorList>
    </citation>
    <scope>NUCLEOTIDE SEQUENCE</scope>
    <source>
        <strain evidence="1">BazhouSP</strain>
    </source>
</reference>
<dbReference type="InterPro" id="IPR010463">
    <property type="entry name" value="DUF1057"/>
</dbReference>
<comment type="caution">
    <text evidence="1">The sequence shown here is derived from an EMBL/GenBank/DDBJ whole genome shotgun (WGS) entry which is preliminary data.</text>
</comment>
<name>A0AAD4R8I7_9BILA</name>
<proteinExistence type="predicted"/>
<protein>
    <submittedName>
        <fullName evidence="1">Serine aminopeptidase, s33 domain-containing protein</fullName>
    </submittedName>
</protein>
<dbReference type="PRINTS" id="PR00412">
    <property type="entry name" value="EPOXHYDRLASE"/>
</dbReference>
<keyword evidence="1" id="KW-0031">Aminopeptidase</keyword>
<dbReference type="Gene3D" id="3.40.50.1820">
    <property type="entry name" value="alpha/beta hydrolase"/>
    <property type="match status" value="1"/>
</dbReference>
<keyword evidence="1" id="KW-0378">Hydrolase</keyword>
<dbReference type="AlphaFoldDB" id="A0AAD4R8I7"/>
<dbReference type="Pfam" id="PF06342">
    <property type="entry name" value="DUF1057"/>
    <property type="match status" value="1"/>
</dbReference>
<evidence type="ECO:0000313" key="2">
    <source>
        <dbReference type="Proteomes" id="UP001201812"/>
    </source>
</evidence>
<dbReference type="PANTHER" id="PTHR47533:SF6">
    <property type="entry name" value="PROTEIN CBG08091"/>
    <property type="match status" value="1"/>
</dbReference>
<dbReference type="Proteomes" id="UP001201812">
    <property type="component" value="Unassembled WGS sequence"/>
</dbReference>
<dbReference type="InterPro" id="IPR029058">
    <property type="entry name" value="AB_hydrolase_fold"/>
</dbReference>
<dbReference type="InterPro" id="IPR000639">
    <property type="entry name" value="Epox_hydrolase-like"/>
</dbReference>
<dbReference type="EMBL" id="JAKKPZ010000010">
    <property type="protein sequence ID" value="KAI1716553.1"/>
    <property type="molecule type" value="Genomic_DNA"/>
</dbReference>